<dbReference type="Pfam" id="PF02620">
    <property type="entry name" value="YceD"/>
    <property type="match status" value="1"/>
</dbReference>
<name>A0A936F4A6_9BACT</name>
<protein>
    <submittedName>
        <fullName evidence="1">DUF177 domain-containing protein</fullName>
    </submittedName>
</protein>
<dbReference type="Proteomes" id="UP000709959">
    <property type="component" value="Unassembled WGS sequence"/>
</dbReference>
<evidence type="ECO:0000313" key="1">
    <source>
        <dbReference type="EMBL" id="MBK8572852.1"/>
    </source>
</evidence>
<dbReference type="EMBL" id="JADKCH010000009">
    <property type="protein sequence ID" value="MBK8572852.1"/>
    <property type="molecule type" value="Genomic_DNA"/>
</dbReference>
<comment type="caution">
    <text evidence="1">The sequence shown here is derived from an EMBL/GenBank/DDBJ whole genome shotgun (WGS) entry which is preliminary data.</text>
</comment>
<sequence>MIDLYHLPPEGLRLNGTTAQLALEGDASLRDLSWSVFALASDGDVFLEVKGQALWQGTCSRCLAPLDRPLAVESQFLGSKDPDLVGRGSHQLGSQDLDVVFLPEDNLDEAELVREQFELQAPMRPLCVEDCKGLCPSCGKNWNKGPCHCRPEADQAPSALNRALTKALAGIKLDPES</sequence>
<accession>A0A936F4A6</accession>
<reference evidence="1 2" key="1">
    <citation type="submission" date="2020-10" db="EMBL/GenBank/DDBJ databases">
        <title>Connecting structure to function with the recovery of over 1000 high-quality activated sludge metagenome-assembled genomes encoding full-length rRNA genes using long-read sequencing.</title>
        <authorList>
            <person name="Singleton C.M."/>
            <person name="Petriglieri F."/>
            <person name="Kristensen J.M."/>
            <person name="Kirkegaard R.H."/>
            <person name="Michaelsen T.Y."/>
            <person name="Andersen M.H."/>
            <person name="Karst S.M."/>
            <person name="Dueholm M.S."/>
            <person name="Nielsen P.H."/>
            <person name="Albertsen M."/>
        </authorList>
    </citation>
    <scope>NUCLEOTIDE SEQUENCE [LARGE SCALE GENOMIC DNA]</scope>
    <source>
        <strain evidence="1">OdNE_18-Q3-R46-58_MAXAC.008</strain>
    </source>
</reference>
<dbReference type="InterPro" id="IPR003772">
    <property type="entry name" value="YceD"/>
</dbReference>
<evidence type="ECO:0000313" key="2">
    <source>
        <dbReference type="Proteomes" id="UP000709959"/>
    </source>
</evidence>
<organism evidence="1 2">
    <name type="scientific">Candidatus Geothrix odensensis</name>
    <dbReference type="NCBI Taxonomy" id="2954440"/>
    <lineage>
        <taxon>Bacteria</taxon>
        <taxon>Pseudomonadati</taxon>
        <taxon>Acidobacteriota</taxon>
        <taxon>Holophagae</taxon>
        <taxon>Holophagales</taxon>
        <taxon>Holophagaceae</taxon>
        <taxon>Geothrix</taxon>
    </lineage>
</organism>
<dbReference type="AlphaFoldDB" id="A0A936F4A6"/>
<gene>
    <name evidence="1" type="ORF">IPN91_09450</name>
</gene>
<proteinExistence type="predicted"/>